<gene>
    <name evidence="1" type="ORF">H7348_03430</name>
    <name evidence="2" type="ORF">IAU68_09765</name>
</gene>
<sequence>MVIAQAETLLVCLDFDGTLAELNPDPYAVSMHPEAERAIRRLTAIPGTEVALLTGRHLDGLNRVIPADLDVTLVGSHGAEPGPTLNDDDLAYLDDIERQLNDIAVPPAYVEVKPYQRVLHVAPVVDKQAAQDMLDAAAALPARKITLGHNVVEFSAVDITKGTWLAEHKRRFSATVFAGDDDTDETAMAALGPTDLGIKVGSKPSLASRRVADVPAMAAFLTDLADEREAWNAAH</sequence>
<evidence type="ECO:0000313" key="4">
    <source>
        <dbReference type="Proteomes" id="UP000642876"/>
    </source>
</evidence>
<dbReference type="InterPro" id="IPR003337">
    <property type="entry name" value="Trehalose_PPase"/>
</dbReference>
<dbReference type="InterPro" id="IPR023214">
    <property type="entry name" value="HAD_sf"/>
</dbReference>
<dbReference type="Proteomes" id="UP000516235">
    <property type="component" value="Chromosome"/>
</dbReference>
<dbReference type="Proteomes" id="UP000642876">
    <property type="component" value="Unassembled WGS sequence"/>
</dbReference>
<dbReference type="InterPro" id="IPR036412">
    <property type="entry name" value="HAD-like_sf"/>
</dbReference>
<dbReference type="Gene3D" id="3.40.50.1000">
    <property type="entry name" value="HAD superfamily/HAD-like"/>
    <property type="match status" value="1"/>
</dbReference>
<proteinExistence type="predicted"/>
<dbReference type="EMBL" id="JACMYE010000002">
    <property type="protein sequence ID" value="MBC3178376.1"/>
    <property type="molecule type" value="Genomic_DNA"/>
</dbReference>
<dbReference type="Gene3D" id="3.30.70.1020">
    <property type="entry name" value="Trehalose-6-phosphate phosphatase related protein, domain 2"/>
    <property type="match status" value="1"/>
</dbReference>
<dbReference type="Pfam" id="PF02358">
    <property type="entry name" value="Trehalose_PPase"/>
    <property type="match status" value="1"/>
</dbReference>
<protein>
    <submittedName>
        <fullName evidence="2">Trehalose-phosphatase</fullName>
    </submittedName>
</protein>
<dbReference type="EMBL" id="CP061032">
    <property type="protein sequence ID" value="QNP89929.1"/>
    <property type="molecule type" value="Genomic_DNA"/>
</dbReference>
<name>A0A7H0JY13_9CORY</name>
<evidence type="ECO:0000313" key="1">
    <source>
        <dbReference type="EMBL" id="MBC3178376.1"/>
    </source>
</evidence>
<accession>A0A7H0JY13</accession>
<reference evidence="3 4" key="1">
    <citation type="submission" date="2020-08" db="EMBL/GenBank/DDBJ databases">
        <title>novel species in genus Corynebacterium.</title>
        <authorList>
            <person name="Zhang G."/>
        </authorList>
    </citation>
    <scope>NUCLEOTIDE SEQUENCE [LARGE SCALE GENOMIC DNA]</scope>
    <source>
        <strain evidence="2">Zg-917</strain>
        <strain evidence="3 4">zg-917</strain>
    </source>
</reference>
<dbReference type="RefSeq" id="WP_171193696.1">
    <property type="nucleotide sequence ID" value="NZ_CP061032.1"/>
</dbReference>
<keyword evidence="4" id="KW-1185">Reference proteome</keyword>
<dbReference type="AlphaFoldDB" id="A0A7H0JY13"/>
<evidence type="ECO:0000313" key="3">
    <source>
        <dbReference type="Proteomes" id="UP000516235"/>
    </source>
</evidence>
<dbReference type="SUPFAM" id="SSF56784">
    <property type="entry name" value="HAD-like"/>
    <property type="match status" value="1"/>
</dbReference>
<organism evidence="2 3">
    <name type="scientific">Corynebacterium lujinxingii</name>
    <dbReference type="NCBI Taxonomy" id="2763010"/>
    <lineage>
        <taxon>Bacteria</taxon>
        <taxon>Bacillati</taxon>
        <taxon>Actinomycetota</taxon>
        <taxon>Actinomycetes</taxon>
        <taxon>Mycobacteriales</taxon>
        <taxon>Corynebacteriaceae</taxon>
        <taxon>Corynebacterium</taxon>
    </lineage>
</organism>
<evidence type="ECO:0000313" key="2">
    <source>
        <dbReference type="EMBL" id="QNP89929.1"/>
    </source>
</evidence>
<dbReference type="KEGG" id="cluj:IAU68_09765"/>
<dbReference type="GO" id="GO:0005992">
    <property type="term" value="P:trehalose biosynthetic process"/>
    <property type="evidence" value="ECO:0007669"/>
    <property type="project" value="InterPro"/>
</dbReference>